<dbReference type="Gene3D" id="3.80.10.10">
    <property type="entry name" value="Ribonuclease Inhibitor"/>
    <property type="match status" value="1"/>
</dbReference>
<gene>
    <name evidence="2" type="ORF">B0H17DRAFT_1060924</name>
</gene>
<proteinExistence type="predicted"/>
<dbReference type="InterPro" id="IPR032675">
    <property type="entry name" value="LRR_dom_sf"/>
</dbReference>
<name>A0AAD7GFT9_MYCRO</name>
<keyword evidence="3" id="KW-1185">Reference proteome</keyword>
<dbReference type="Proteomes" id="UP001221757">
    <property type="component" value="Unassembled WGS sequence"/>
</dbReference>
<evidence type="ECO:0000256" key="1">
    <source>
        <dbReference type="SAM" id="MobiDB-lite"/>
    </source>
</evidence>
<organism evidence="2 3">
    <name type="scientific">Mycena rosella</name>
    <name type="common">Pink bonnet</name>
    <name type="synonym">Agaricus rosellus</name>
    <dbReference type="NCBI Taxonomy" id="1033263"/>
    <lineage>
        <taxon>Eukaryota</taxon>
        <taxon>Fungi</taxon>
        <taxon>Dikarya</taxon>
        <taxon>Basidiomycota</taxon>
        <taxon>Agaricomycotina</taxon>
        <taxon>Agaricomycetes</taxon>
        <taxon>Agaricomycetidae</taxon>
        <taxon>Agaricales</taxon>
        <taxon>Marasmiineae</taxon>
        <taxon>Mycenaceae</taxon>
        <taxon>Mycena</taxon>
    </lineage>
</organism>
<comment type="caution">
    <text evidence="2">The sequence shown here is derived from an EMBL/GenBank/DDBJ whole genome shotgun (WGS) entry which is preliminary data.</text>
</comment>
<dbReference type="EMBL" id="JARKIE010000049">
    <property type="protein sequence ID" value="KAJ7692890.1"/>
    <property type="molecule type" value="Genomic_DNA"/>
</dbReference>
<dbReference type="AlphaFoldDB" id="A0AAD7GFT9"/>
<evidence type="ECO:0000313" key="2">
    <source>
        <dbReference type="EMBL" id="KAJ7692890.1"/>
    </source>
</evidence>
<evidence type="ECO:0000313" key="3">
    <source>
        <dbReference type="Proteomes" id="UP001221757"/>
    </source>
</evidence>
<accession>A0AAD7GFT9</accession>
<feature type="region of interest" description="Disordered" evidence="1">
    <location>
        <begin position="520"/>
        <end position="544"/>
    </location>
</feature>
<reference evidence="2" key="1">
    <citation type="submission" date="2023-03" db="EMBL/GenBank/DDBJ databases">
        <title>Massive genome expansion in bonnet fungi (Mycena s.s.) driven by repeated elements and novel gene families across ecological guilds.</title>
        <authorList>
            <consortium name="Lawrence Berkeley National Laboratory"/>
            <person name="Harder C.B."/>
            <person name="Miyauchi S."/>
            <person name="Viragh M."/>
            <person name="Kuo A."/>
            <person name="Thoen E."/>
            <person name="Andreopoulos B."/>
            <person name="Lu D."/>
            <person name="Skrede I."/>
            <person name="Drula E."/>
            <person name="Henrissat B."/>
            <person name="Morin E."/>
            <person name="Kohler A."/>
            <person name="Barry K."/>
            <person name="LaButti K."/>
            <person name="Morin E."/>
            <person name="Salamov A."/>
            <person name="Lipzen A."/>
            <person name="Mereny Z."/>
            <person name="Hegedus B."/>
            <person name="Baldrian P."/>
            <person name="Stursova M."/>
            <person name="Weitz H."/>
            <person name="Taylor A."/>
            <person name="Grigoriev I.V."/>
            <person name="Nagy L.G."/>
            <person name="Martin F."/>
            <person name="Kauserud H."/>
        </authorList>
    </citation>
    <scope>NUCLEOTIDE SEQUENCE</scope>
    <source>
        <strain evidence="2">CBHHK067</strain>
    </source>
</reference>
<protein>
    <recommendedName>
        <fullName evidence="4">F-box domain-containing protein</fullName>
    </recommendedName>
</protein>
<dbReference type="SUPFAM" id="SSF52047">
    <property type="entry name" value="RNI-like"/>
    <property type="match status" value="1"/>
</dbReference>
<evidence type="ECO:0008006" key="4">
    <source>
        <dbReference type="Google" id="ProtNLM"/>
    </source>
</evidence>
<sequence>MHPALHIPEMVELVCSHVCPQDPDRPWPGSVRRRDLSALARTSKIFQEPALNALWAIQLTFANVLRCMPDDLWNRPPMERGVLSLDITRPITPADWERPLFYMSRVKLLHCGIDSTPSAALFAALSACLPTETFFPNLHRLELPSYHPPYLRALLTPYTTSLWFSIFSETDLAEIPTLVHRCGHLTSVQISHLSPPQSYAQIRTSISLFVRGLTHIEKLQIFSLDELAFEHLAGLTCLKSLIVDNPEDVNPFALSPSLSEMPVFSALRSVRLQTPSTEQAVAFIAALSNSPLAEASIAVISSAAITAMPTLCSAIQEMWPTGSLRSLDITIVPRINGAEPVVSASRLSSIKTSALQRLLCFRNLEIVRLHVDGGWDIDDEMVGQMARAWPNARILALRPIDAFNKFARRVSLAALRALSLHCPKLTSLDLDVNASFVPTLHVAPDNEDAHPQPQTALTILWIGYAPISDPRAVADFLFAIFPALSLMQTNTSWTRADGEFAIASARWFAVQRMLAQKRLASPVEDSDPSPSGVEDEDWFTLFSN</sequence>